<keyword evidence="1" id="KW-1133">Transmembrane helix</keyword>
<keyword evidence="3" id="KW-1185">Reference proteome</keyword>
<keyword evidence="1" id="KW-0472">Membrane</keyword>
<dbReference type="EMBL" id="BPQG01000047">
    <property type="protein sequence ID" value="GJD45213.1"/>
    <property type="molecule type" value="Genomic_DNA"/>
</dbReference>
<protein>
    <recommendedName>
        <fullName evidence="4">VanZ family protein</fullName>
    </recommendedName>
</protein>
<evidence type="ECO:0000313" key="2">
    <source>
        <dbReference type="EMBL" id="GJD45213.1"/>
    </source>
</evidence>
<accession>A0ABQ4QIX1</accession>
<keyword evidence="1" id="KW-0812">Transmembrane</keyword>
<dbReference type="Proteomes" id="UP001055117">
    <property type="component" value="Unassembled WGS sequence"/>
</dbReference>
<feature type="transmembrane region" description="Helical" evidence="1">
    <location>
        <begin position="60"/>
        <end position="77"/>
    </location>
</feature>
<name>A0ABQ4QIX1_9HYPH</name>
<evidence type="ECO:0000313" key="3">
    <source>
        <dbReference type="Proteomes" id="UP001055117"/>
    </source>
</evidence>
<feature type="transmembrane region" description="Helical" evidence="1">
    <location>
        <begin position="89"/>
        <end position="109"/>
    </location>
</feature>
<reference evidence="2 3" key="1">
    <citation type="journal article" date="2021" name="Front. Microbiol.">
        <title>Comprehensive Comparative Genomics and Phenotyping of Methylobacterium Species.</title>
        <authorList>
            <person name="Alessa O."/>
            <person name="Ogura Y."/>
            <person name="Fujitani Y."/>
            <person name="Takami H."/>
            <person name="Hayashi T."/>
            <person name="Sahin N."/>
            <person name="Tani A."/>
        </authorList>
    </citation>
    <scope>NUCLEOTIDE SEQUENCE [LARGE SCALE GENOMIC DNA]</scope>
    <source>
        <strain evidence="2 3">DSM 23679</strain>
    </source>
</reference>
<proteinExistence type="predicted"/>
<evidence type="ECO:0008006" key="4">
    <source>
        <dbReference type="Google" id="ProtNLM"/>
    </source>
</evidence>
<dbReference type="RefSeq" id="WP_238272496.1">
    <property type="nucleotide sequence ID" value="NZ_BPQG01000047.1"/>
</dbReference>
<sequence>MTTASRIFGWSLLVGVIVATLAPIGLRPVTDAPAALERFGAYAAVSFLFALGYPHRRWQILLILSVAAGAMEVLQMIEATRHGRFEDVAVKIAGCWAGVAATFALALVPRRMAKDELSR</sequence>
<feature type="transmembrane region" description="Helical" evidence="1">
    <location>
        <begin position="32"/>
        <end position="53"/>
    </location>
</feature>
<organism evidence="2 3">
    <name type="scientific">Methylobacterium cerastii</name>
    <dbReference type="NCBI Taxonomy" id="932741"/>
    <lineage>
        <taxon>Bacteria</taxon>
        <taxon>Pseudomonadati</taxon>
        <taxon>Pseudomonadota</taxon>
        <taxon>Alphaproteobacteria</taxon>
        <taxon>Hyphomicrobiales</taxon>
        <taxon>Methylobacteriaceae</taxon>
        <taxon>Methylobacterium</taxon>
    </lineage>
</organism>
<evidence type="ECO:0000256" key="1">
    <source>
        <dbReference type="SAM" id="Phobius"/>
    </source>
</evidence>
<gene>
    <name evidence="2" type="ORF">AFCDBAGC_3084</name>
</gene>
<feature type="transmembrane region" description="Helical" evidence="1">
    <location>
        <begin position="7"/>
        <end position="26"/>
    </location>
</feature>
<comment type="caution">
    <text evidence="2">The sequence shown here is derived from an EMBL/GenBank/DDBJ whole genome shotgun (WGS) entry which is preliminary data.</text>
</comment>